<protein>
    <submittedName>
        <fullName evidence="1">Phosphoglycerate mutase</fullName>
    </submittedName>
</protein>
<sequence>MKRNHLNPVTEAEGLTLHLVRHAPTLPNAQRRYPRPHEDAPLTDAGAALARRLDLPRSARAFTSPLGRARQTARLAGFPGALPHPALAEASFGVMAGHTWAELEAAHGDAPHAWIEALADPASPHGPPGGDTGQGFHARVQGWLDTLPAGEVVAFTHAGPLLAALRLTVNLAAVAAPPGTVATLRREAGHWWLTALRPPA</sequence>
<organism evidence="1 2">
    <name type="scientific">Deinococcus actinosclerus</name>
    <dbReference type="NCBI Taxonomy" id="1768108"/>
    <lineage>
        <taxon>Bacteria</taxon>
        <taxon>Thermotogati</taxon>
        <taxon>Deinococcota</taxon>
        <taxon>Deinococci</taxon>
        <taxon>Deinococcales</taxon>
        <taxon>Deinococcaceae</taxon>
        <taxon>Deinococcus</taxon>
    </lineage>
</organism>
<name>A0ABM5X8W9_9DEIO</name>
<dbReference type="SMART" id="SM00855">
    <property type="entry name" value="PGAM"/>
    <property type="match status" value="1"/>
</dbReference>
<evidence type="ECO:0000313" key="1">
    <source>
        <dbReference type="EMBL" id="ALW90160.1"/>
    </source>
</evidence>
<dbReference type="EMBL" id="CP013910">
    <property type="protein sequence ID" value="ALW90160.1"/>
    <property type="molecule type" value="Genomic_DNA"/>
</dbReference>
<dbReference type="CDD" id="cd07067">
    <property type="entry name" value="HP_PGM_like"/>
    <property type="match status" value="1"/>
</dbReference>
<dbReference type="PANTHER" id="PTHR48100">
    <property type="entry name" value="BROAD-SPECIFICITY PHOSPHATASE YOR283W-RELATED"/>
    <property type="match status" value="1"/>
</dbReference>
<dbReference type="Gene3D" id="3.40.50.1240">
    <property type="entry name" value="Phosphoglycerate mutase-like"/>
    <property type="match status" value="1"/>
</dbReference>
<dbReference type="PANTHER" id="PTHR48100:SF1">
    <property type="entry name" value="HISTIDINE PHOSPHATASE FAMILY PROTEIN-RELATED"/>
    <property type="match status" value="1"/>
</dbReference>
<dbReference type="Proteomes" id="UP000060071">
    <property type="component" value="Chromosome"/>
</dbReference>
<accession>A0ABM5X8W9</accession>
<proteinExistence type="predicted"/>
<dbReference type="Pfam" id="PF00300">
    <property type="entry name" value="His_Phos_1"/>
    <property type="match status" value="1"/>
</dbReference>
<reference evidence="1 2" key="1">
    <citation type="submission" date="2015-12" db="EMBL/GenBank/DDBJ databases">
        <authorList>
            <person name="Kim M.K."/>
            <person name="Srinivasan S."/>
            <person name="Lee J.-J."/>
            <person name="Kim K."/>
        </authorList>
    </citation>
    <scope>NUCLEOTIDE SEQUENCE [LARGE SCALE GENOMIC DNA]</scope>
    <source>
        <strain evidence="1 2">BM2</strain>
    </source>
</reference>
<dbReference type="InterPro" id="IPR050275">
    <property type="entry name" value="PGM_Phosphatase"/>
</dbReference>
<dbReference type="SUPFAM" id="SSF53254">
    <property type="entry name" value="Phosphoglycerate mutase-like"/>
    <property type="match status" value="1"/>
</dbReference>
<dbReference type="InterPro" id="IPR029033">
    <property type="entry name" value="His_PPase_superfam"/>
</dbReference>
<gene>
    <name evidence="1" type="ORF">AUC44_15740</name>
</gene>
<dbReference type="InterPro" id="IPR013078">
    <property type="entry name" value="His_Pase_superF_clade-1"/>
</dbReference>
<evidence type="ECO:0000313" key="2">
    <source>
        <dbReference type="Proteomes" id="UP000060071"/>
    </source>
</evidence>
<keyword evidence="2" id="KW-1185">Reference proteome</keyword>